<evidence type="ECO:0000259" key="1">
    <source>
        <dbReference type="PROSITE" id="PS51186"/>
    </source>
</evidence>
<protein>
    <submittedName>
        <fullName evidence="2">GNAT family N-acetyltransferase</fullName>
    </submittedName>
</protein>
<organism evidence="2 3">
    <name type="scientific">Actinomycetospora rhizophila</name>
    <dbReference type="NCBI Taxonomy" id="1416876"/>
    <lineage>
        <taxon>Bacteria</taxon>
        <taxon>Bacillati</taxon>
        <taxon>Actinomycetota</taxon>
        <taxon>Actinomycetes</taxon>
        <taxon>Pseudonocardiales</taxon>
        <taxon>Pseudonocardiaceae</taxon>
        <taxon>Actinomycetospora</taxon>
    </lineage>
</organism>
<dbReference type="Pfam" id="PF00583">
    <property type="entry name" value="Acetyltransf_1"/>
    <property type="match status" value="1"/>
</dbReference>
<sequence>MTDADLRARGVATFGEAVAGAMTYDHAGDCGVDTVGTLLHARRRSLGAGLTAPALHRARARGCRTASLQSTPAAERVYARLGFRDLGAILEYAPAR</sequence>
<dbReference type="InterPro" id="IPR000182">
    <property type="entry name" value="GNAT_dom"/>
</dbReference>
<dbReference type="InterPro" id="IPR016181">
    <property type="entry name" value="Acyl_CoA_acyltransferase"/>
</dbReference>
<proteinExistence type="predicted"/>
<keyword evidence="3" id="KW-1185">Reference proteome</keyword>
<reference evidence="3" key="1">
    <citation type="journal article" date="2019" name="Int. J. Syst. Evol. Microbiol.">
        <title>The Global Catalogue of Microorganisms (GCM) 10K type strain sequencing project: providing services to taxonomists for standard genome sequencing and annotation.</title>
        <authorList>
            <consortium name="The Broad Institute Genomics Platform"/>
            <consortium name="The Broad Institute Genome Sequencing Center for Infectious Disease"/>
            <person name="Wu L."/>
            <person name="Ma J."/>
        </authorList>
    </citation>
    <scope>NUCLEOTIDE SEQUENCE [LARGE SCALE GENOMIC DNA]</scope>
    <source>
        <strain evidence="3">XZYJ18</strain>
    </source>
</reference>
<dbReference type="EMBL" id="JBHSKG010000010">
    <property type="protein sequence ID" value="MFC5140417.1"/>
    <property type="molecule type" value="Genomic_DNA"/>
</dbReference>
<dbReference type="Gene3D" id="3.40.630.30">
    <property type="match status" value="1"/>
</dbReference>
<name>A0ABV9ZJL4_9PSEU</name>
<accession>A0ABV9ZJL4</accession>
<dbReference type="Proteomes" id="UP001596175">
    <property type="component" value="Unassembled WGS sequence"/>
</dbReference>
<gene>
    <name evidence="2" type="ORF">ACFPK1_19420</name>
</gene>
<evidence type="ECO:0000313" key="3">
    <source>
        <dbReference type="Proteomes" id="UP001596175"/>
    </source>
</evidence>
<evidence type="ECO:0000313" key="2">
    <source>
        <dbReference type="EMBL" id="MFC5140417.1"/>
    </source>
</evidence>
<dbReference type="SUPFAM" id="SSF55729">
    <property type="entry name" value="Acyl-CoA N-acyltransferases (Nat)"/>
    <property type="match status" value="1"/>
</dbReference>
<dbReference type="PROSITE" id="PS51186">
    <property type="entry name" value="GNAT"/>
    <property type="match status" value="1"/>
</dbReference>
<dbReference type="RefSeq" id="WP_378022577.1">
    <property type="nucleotide sequence ID" value="NZ_JBHSKG010000010.1"/>
</dbReference>
<comment type="caution">
    <text evidence="2">The sequence shown here is derived from an EMBL/GenBank/DDBJ whole genome shotgun (WGS) entry which is preliminary data.</text>
</comment>
<feature type="domain" description="N-acetyltransferase" evidence="1">
    <location>
        <begin position="1"/>
        <end position="96"/>
    </location>
</feature>